<organism evidence="2 3">
    <name type="scientific">Cyclobacterium amurskyense</name>
    <dbReference type="NCBI Taxonomy" id="320787"/>
    <lineage>
        <taxon>Bacteria</taxon>
        <taxon>Pseudomonadati</taxon>
        <taxon>Bacteroidota</taxon>
        <taxon>Cytophagia</taxon>
        <taxon>Cytophagales</taxon>
        <taxon>Cyclobacteriaceae</taxon>
        <taxon>Cyclobacterium</taxon>
    </lineage>
</organism>
<gene>
    <name evidence="2" type="ORF">CA2015_0754</name>
</gene>
<keyword evidence="2" id="KW-0808">Transferase</keyword>
<dbReference type="InterPro" id="IPR011110">
    <property type="entry name" value="Reg_prop"/>
</dbReference>
<dbReference type="PANTHER" id="PTHR43547">
    <property type="entry name" value="TWO-COMPONENT HISTIDINE KINASE"/>
    <property type="match status" value="1"/>
</dbReference>
<dbReference type="Pfam" id="PF07494">
    <property type="entry name" value="Reg_prop"/>
    <property type="match status" value="3"/>
</dbReference>
<dbReference type="GO" id="GO:0000155">
    <property type="term" value="F:phosphorelay sensor kinase activity"/>
    <property type="evidence" value="ECO:0007669"/>
    <property type="project" value="TreeGrafter"/>
</dbReference>
<protein>
    <submittedName>
        <fullName evidence="2">Two-component system sensor histidine kinase/response</fullName>
    </submittedName>
</protein>
<evidence type="ECO:0000256" key="1">
    <source>
        <dbReference type="ARBA" id="ARBA00022553"/>
    </source>
</evidence>
<dbReference type="EMBL" id="CP012040">
    <property type="protein sequence ID" value="AKP50215.1"/>
    <property type="molecule type" value="Genomic_DNA"/>
</dbReference>
<evidence type="ECO:0000313" key="2">
    <source>
        <dbReference type="EMBL" id="AKP50215.1"/>
    </source>
</evidence>
<keyword evidence="3" id="KW-1185">Reference proteome</keyword>
<dbReference type="SUPFAM" id="SSF63829">
    <property type="entry name" value="Calcium-dependent phosphotriesterase"/>
    <property type="match status" value="2"/>
</dbReference>
<dbReference type="KEGG" id="camu:CA2015_0754"/>
<name>A0A0H4PAQ0_9BACT</name>
<dbReference type="PANTHER" id="PTHR43547:SF2">
    <property type="entry name" value="HYBRID SIGNAL TRANSDUCTION HISTIDINE KINASE C"/>
    <property type="match status" value="1"/>
</dbReference>
<dbReference type="STRING" id="320787.CA2015_0754"/>
<evidence type="ECO:0000313" key="3">
    <source>
        <dbReference type="Proteomes" id="UP000036520"/>
    </source>
</evidence>
<dbReference type="Gene3D" id="2.130.10.10">
    <property type="entry name" value="YVTN repeat-like/Quinoprotein amine dehydrogenase"/>
    <property type="match status" value="3"/>
</dbReference>
<dbReference type="PATRIC" id="fig|320787.5.peg.839"/>
<proteinExistence type="predicted"/>
<reference evidence="2 3" key="1">
    <citation type="submission" date="2015-07" db="EMBL/GenBank/DDBJ databases">
        <authorList>
            <person name="Kim K.M."/>
        </authorList>
    </citation>
    <scope>NUCLEOTIDE SEQUENCE [LARGE SCALE GENOMIC DNA]</scope>
    <source>
        <strain evidence="2 3">KCTC 12363</strain>
    </source>
</reference>
<sequence>MLSNQLSPISTRVLLKPSSFVGMLGAKNEKIMKYLPALFFLFVFCTSCQNQDKSESSKNGVKPEIKKEVITSQGPQGITRTIIQDSKGAIWIAAFDGIFRYDGKSFTNITSKVSSARFFSVLEDSKGNMCFGTIGSGVYYYDGKTFKNFTTKEGLVNNEIGTIYEDSKGDIWFGANGGASRFDGESFKNYMMKGEYMSEVGAGEIYPNLKRNSNEVTSIIEDQSGKFWFGTRGNAFVYDGETFTVLRDKGKPFINVRSIIEDNKGTIWLGSQFGLWRYDDSTFTKITQNGVSYVYKGKDGDIWTSSSTDRGWVLSKYDEKFLLNKKPIAREINPNKGKMLFGILEANDGSIWFGADGAYRYDGNTVIDSDGKVVGNNWTGQ</sequence>
<accession>A0A0H4PAQ0</accession>
<dbReference type="Proteomes" id="UP000036520">
    <property type="component" value="Chromosome"/>
</dbReference>
<keyword evidence="1" id="KW-0597">Phosphoprotein</keyword>
<dbReference type="InterPro" id="IPR015943">
    <property type="entry name" value="WD40/YVTN_repeat-like_dom_sf"/>
</dbReference>
<keyword evidence="2" id="KW-0418">Kinase</keyword>
<dbReference type="AlphaFoldDB" id="A0A0H4PAQ0"/>